<feature type="compositionally biased region" description="Polar residues" evidence="1">
    <location>
        <begin position="2398"/>
        <end position="2417"/>
    </location>
</feature>
<name>A0A1X7U000_AMPQE</name>
<keyword evidence="2" id="KW-0812">Transmembrane</keyword>
<feature type="transmembrane region" description="Helical" evidence="2">
    <location>
        <begin position="456"/>
        <end position="484"/>
    </location>
</feature>
<feature type="region of interest" description="Disordered" evidence="1">
    <location>
        <begin position="691"/>
        <end position="718"/>
    </location>
</feature>
<feature type="domain" description="Immunoglobulin" evidence="5">
    <location>
        <begin position="30"/>
        <end position="124"/>
    </location>
</feature>
<dbReference type="InterPro" id="IPR036179">
    <property type="entry name" value="Ig-like_dom_sf"/>
</dbReference>
<feature type="compositionally biased region" description="Low complexity" evidence="1">
    <location>
        <begin position="2418"/>
        <end position="2432"/>
    </location>
</feature>
<feature type="domain" description="Fibronectin type-III" evidence="4">
    <location>
        <begin position="126"/>
        <end position="305"/>
    </location>
</feature>
<feature type="region of interest" description="Disordered" evidence="1">
    <location>
        <begin position="2449"/>
        <end position="2474"/>
    </location>
</feature>
<evidence type="ECO:0000313" key="6">
    <source>
        <dbReference type="EnsemblMetazoa" id="Aqu2.1.20905_001"/>
    </source>
</evidence>
<dbReference type="InterPro" id="IPR003961">
    <property type="entry name" value="FN3_dom"/>
</dbReference>
<dbReference type="SMART" id="SM00060">
    <property type="entry name" value="FN3"/>
    <property type="match status" value="4"/>
</dbReference>
<dbReference type="SUPFAM" id="SSF48726">
    <property type="entry name" value="Immunoglobulin"/>
    <property type="match status" value="1"/>
</dbReference>
<feature type="signal peptide" evidence="3">
    <location>
        <begin position="1"/>
        <end position="23"/>
    </location>
</feature>
<dbReference type="SMART" id="SM00409">
    <property type="entry name" value="IG"/>
    <property type="match status" value="4"/>
</dbReference>
<evidence type="ECO:0000256" key="3">
    <source>
        <dbReference type="SAM" id="SignalP"/>
    </source>
</evidence>
<sequence length="2516" mass="270699">MNIPSTRILLLLSLILISKGAHSAVISVGPTSVTIPIYETANFTCEGTGNELNWIVGSAPLTESVKQQRDVSFTDPGGGPGNLSSVLTITGLPVNDGISIGCQIISYPPFEQVISDTGSTLTIRGISPVEDIQWSNDDQLLSWSPPSFYSNDIISGGIAITTYDVLVNGISYINTTDTSVWLNTTGLPCTNVTVSITASIGQYVSRGREYIFNITAGYTISILNYTLVYNETSSLFFINLINLVNNSAQSCNTTIYGIRYPDEGVTQTPYYTSTDGLVSYTITGLKPCKVYTVQVIVLNSLFGIVDQDNVTITTYNVQDLLVSTEGNGSVSVQCVFVSGSTADGCHVIFTDTSNGRNESFNITGSGNSALITLSTSGVYDVTAYDISDDGSIVPWTCVQPKQVYVSSITSSITSSSDSTISVSSISSTTAISISVIPIPSSFGIEPTQGTDGDSKFYIISGAIGAGLLVIFIVILIVVALYLMYKRQAKKKRRDLNSDDEGSSAPTSEPVLLNIVDPYHVSTNKLQDGRSVQQNGALVTTTSPHEDQNSSLLPSCSVGSPPNSTRNPCTKNTINTNLNGPPTCSSSSTYNSTAPLLPPGHDDDAVTAYRSNDTVVALATNDKSDDEIVVSRDINKEGSVTVPGDLNSTTCTSKDEPVHQDYSPSYDDLDTSTDPFIEQSSFHVVPNEPFYSEATEESHTKGASSLCTASSAGQPKDEDNHSSIRWFAIENPINGNNELAPLFVALLFPGHENSSKMPLEKFDDSGHSDVMIVTRCMPPDLPKDVTNDDDHSDHSGLPQVEEKVNNEIPALSSGKEENENDSIKQLDTAEVTSNETIVQAIDTLHSDTGTAHKMHSNTVSSGKISLKIINTRPVAASIHSEITDGQLSGSICNGKLLLYDNNGPLPPHCVQDHNYNFNNNGEAGPDRVLKWWITGLTFLLLFKKNVFIIVITLLIANSLDSLLNYISVRKKRNLNTRELELEENGLNSKEVTNPPDQPIELKAENIAVEQKNQDSIVLKVGKEKMIKNRLGLSLTVLFLLILSVDGADITVAPTSVTVPIYETASFTCEGTGNELNWLVGSASLTESVKQHRGITFTDPGGGPGTLSSVLTISGLPVNDGLQIYCQIVSYPPFKQAYSGGTLTIKGVSPVEDIQWSNGDQLLSWSPPSFYSDDIITGAIAYTTYNVLVNGTSHTNTTGTSVWLNTTGLSCTNVTVSITASIGQYVSQGREYNFSITADHTITYDNVTMTFNESSQTFVANLNCSIHSNQSCTYMIVGEVFPIGMEDNTQIVEADEKEEIFLYKMAGLRQCTDYTAYIRADKDSLEVPFWNGSVSVHGRNDSFNIIGLDDKTIHLSNTGVYTVVAYDISDNGSIVPWTCVQPKQVYVTIITSATSSSGVIAVSSSSSSATISSSTSVTTTPSPTVVIGTETNAPGNSIEITVNNPAYGQIERTARPLQSVQGSVLNTNVNPAYETVLVYEYVIISKQSYPVLTKPSLPPHSPSAFEQTKTFENLSSDARVYESASINSPSVTIHEDNSVSYSSTAGSDRPLLPERAPMTSYQTTAAEEGKVNKPHEVRADSEPFEIMIKNGLGLCLTVLFLLILSVDGAVLTVGPTSVTVPIYETASFTCEGTGNELNWIVHSAPLSESIKQQRDISVITTNEGSNLSSILNITGLPVNDGIGIGCYIISYPPYEQVFSNTSILTIRGISPVEDIQWSNDDQSLSWSPPPFYSDDIPQGTVPTYNVLVNGISYINTTDTSAWLNTTGLPCTNVAVSITASIGQYVSQGSEYIFNNTSSYTISILNYTLIYNKTSGLFFLDFINLVNSSIQFCSFTIYGNLYPDEGVMYHAVNTNSVSAHQIVSYTMTGLKPCKTYVVQIIIINSLFGITEDQNNVTIYITVGPTSVTVPIYETANFTCEGTGNELNWIVHSAPLSESIKQQRDISVITTNNEAGVMSSVLTISGLPVNDGIGIGCFIVSYPPYEQVFSNTSTLTIRGISPVEDIQWSIDNHSLSWSPPSFYSDDIPQGTITTYNVLVNGISYISTTDTSVWLNTTGLPCTNVTVSITASIGQYVSQRREHSFNITGNHTINYDNITLTFDDSSQTFVANFNISIHSTQLCKYMIVGRVDPDEGIKQNTQTVQADDKEEMFSYKMTGLRPCTAYTAYIETYENTVKIPFSTYNVQDLLVSTEGNGSVSVQCVFVSGSTADGCHVIFTDTSNGRNEHFNITGSDNSALVTLSTSGVYNVTAHDVNDDGSIAPWTCVQPKQVNVTIAPAKPSISGTSNFISSLYSTINEAPTSQLPTLTPTDIIEGTDSPPNSSETGSNSILYGLIGAEIAACHQPQAEMSHYEIHDPNGPVTIDVSKDEGSKVPTSEPVHGNIVDPYHVPANELLAIRNGQSVQDNNSHVTTTSPQEGQIQNNSSSGYCSNGSPPNSATPLIQHKSTFSFNTGPTVTVNSSTATDIGGRSDTADVPPPAECVEYDNVAGDISKLSSATTAAISYLKPADRICIPHDPNSS</sequence>
<evidence type="ECO:0000256" key="2">
    <source>
        <dbReference type="SAM" id="Phobius"/>
    </source>
</evidence>
<reference evidence="6" key="1">
    <citation type="submission" date="2017-05" db="UniProtKB">
        <authorList>
            <consortium name="EnsemblMetazoa"/>
        </authorList>
    </citation>
    <scope>IDENTIFICATION</scope>
</reference>
<keyword evidence="3" id="KW-0732">Signal</keyword>
<evidence type="ECO:0000256" key="1">
    <source>
        <dbReference type="SAM" id="MobiDB-lite"/>
    </source>
</evidence>
<feature type="domain" description="Immunoglobulin" evidence="5">
    <location>
        <begin position="1901"/>
        <end position="1994"/>
    </location>
</feature>
<keyword evidence="2" id="KW-1133">Transmembrane helix</keyword>
<feature type="domain" description="Immunoglobulin" evidence="5">
    <location>
        <begin position="1613"/>
        <end position="1705"/>
    </location>
</feature>
<feature type="compositionally biased region" description="Polar residues" evidence="1">
    <location>
        <begin position="700"/>
        <end position="712"/>
    </location>
</feature>
<evidence type="ECO:0008006" key="7">
    <source>
        <dbReference type="Google" id="ProtNLM"/>
    </source>
</evidence>
<protein>
    <recommendedName>
        <fullName evidence="7">Fibronectin type-III domain-containing protein</fullName>
    </recommendedName>
</protein>
<feature type="chain" id="PRO_5012756045" description="Fibronectin type-III domain-containing protein" evidence="3">
    <location>
        <begin position="24"/>
        <end position="2516"/>
    </location>
</feature>
<evidence type="ECO:0000259" key="5">
    <source>
        <dbReference type="SMART" id="SM00409"/>
    </source>
</evidence>
<dbReference type="InParanoid" id="A0A1X7U000"/>
<dbReference type="EnsemblMetazoa" id="Aqu2.1.20905_001">
    <property type="protein sequence ID" value="Aqu2.1.20905_001"/>
    <property type="gene ID" value="Aqu2.1.20905"/>
</dbReference>
<proteinExistence type="predicted"/>
<feature type="domain" description="Immunoglobulin" evidence="5">
    <location>
        <begin position="1052"/>
        <end position="1144"/>
    </location>
</feature>
<feature type="region of interest" description="Disordered" evidence="1">
    <location>
        <begin position="638"/>
        <end position="659"/>
    </location>
</feature>
<accession>A0A1X7U000</accession>
<organism evidence="6">
    <name type="scientific">Amphimedon queenslandica</name>
    <name type="common">Sponge</name>
    <dbReference type="NCBI Taxonomy" id="400682"/>
    <lineage>
        <taxon>Eukaryota</taxon>
        <taxon>Metazoa</taxon>
        <taxon>Porifera</taxon>
        <taxon>Demospongiae</taxon>
        <taxon>Heteroscleromorpha</taxon>
        <taxon>Haplosclerida</taxon>
        <taxon>Niphatidae</taxon>
        <taxon>Amphimedon</taxon>
    </lineage>
</organism>
<feature type="domain" description="Fibronectin type-III" evidence="4">
    <location>
        <begin position="1996"/>
        <end position="2175"/>
    </location>
</feature>
<feature type="region of interest" description="Disordered" evidence="1">
    <location>
        <begin position="2297"/>
        <end position="2322"/>
    </location>
</feature>
<dbReference type="InterPro" id="IPR003599">
    <property type="entry name" value="Ig_sub"/>
</dbReference>
<feature type="compositionally biased region" description="Polar residues" evidence="1">
    <location>
        <begin position="2449"/>
        <end position="2460"/>
    </location>
</feature>
<feature type="region of interest" description="Disordered" evidence="1">
    <location>
        <begin position="540"/>
        <end position="573"/>
    </location>
</feature>
<feature type="region of interest" description="Disordered" evidence="1">
    <location>
        <begin position="2398"/>
        <end position="2435"/>
    </location>
</feature>
<feature type="domain" description="Fibronectin type-III" evidence="4">
    <location>
        <begin position="1146"/>
        <end position="1225"/>
    </location>
</feature>
<keyword evidence="2" id="KW-0472">Membrane</keyword>
<feature type="domain" description="Fibronectin type-III" evidence="4">
    <location>
        <begin position="1707"/>
        <end position="1887"/>
    </location>
</feature>
<feature type="transmembrane region" description="Helical" evidence="2">
    <location>
        <begin position="945"/>
        <end position="965"/>
    </location>
</feature>
<feature type="region of interest" description="Disordered" evidence="1">
    <location>
        <begin position="780"/>
        <end position="804"/>
    </location>
</feature>
<evidence type="ECO:0000259" key="4">
    <source>
        <dbReference type="SMART" id="SM00060"/>
    </source>
</evidence>